<evidence type="ECO:0000256" key="5">
    <source>
        <dbReference type="ARBA" id="ARBA00072946"/>
    </source>
</evidence>
<dbReference type="InterPro" id="IPR004045">
    <property type="entry name" value="Glutathione_S-Trfase_N"/>
</dbReference>
<evidence type="ECO:0000313" key="9">
    <source>
        <dbReference type="Proteomes" id="UP000274131"/>
    </source>
</evidence>
<dbReference type="OrthoDB" id="414243at2759"/>
<dbReference type="Pfam" id="PF14497">
    <property type="entry name" value="GST_C_3"/>
    <property type="match status" value="1"/>
</dbReference>
<gene>
    <name evidence="8" type="ORF">EVEC_LOCUS11725</name>
</gene>
<dbReference type="CDD" id="cd03039">
    <property type="entry name" value="GST_N_Sigma_like"/>
    <property type="match status" value="1"/>
</dbReference>
<proteinExistence type="inferred from homology"/>
<evidence type="ECO:0000313" key="8">
    <source>
        <dbReference type="EMBL" id="VDD96974.1"/>
    </source>
</evidence>
<evidence type="ECO:0000313" key="10">
    <source>
        <dbReference type="WBParaSite" id="EVEC_0001254201-mRNA-1"/>
    </source>
</evidence>
<evidence type="ECO:0000256" key="4">
    <source>
        <dbReference type="ARBA" id="ARBA00047960"/>
    </source>
</evidence>
<keyword evidence="2" id="KW-0808">Transferase</keyword>
<dbReference type="PANTHER" id="PTHR11571:SF224">
    <property type="entry name" value="HEMATOPOIETIC PROSTAGLANDIN D SYNTHASE"/>
    <property type="match status" value="1"/>
</dbReference>
<dbReference type="Pfam" id="PF02798">
    <property type="entry name" value="GST_N"/>
    <property type="match status" value="1"/>
</dbReference>
<dbReference type="InterPro" id="IPR010987">
    <property type="entry name" value="Glutathione-S-Trfase_C-like"/>
</dbReference>
<dbReference type="SUPFAM" id="SSF52833">
    <property type="entry name" value="Thioredoxin-like"/>
    <property type="match status" value="1"/>
</dbReference>
<accession>A0A0N4VNH9</accession>
<dbReference type="Proteomes" id="UP000274131">
    <property type="component" value="Unassembled WGS sequence"/>
</dbReference>
<dbReference type="InterPro" id="IPR004046">
    <property type="entry name" value="GST_C"/>
</dbReference>
<dbReference type="EC" id="2.5.1.18" evidence="1"/>
<dbReference type="GO" id="GO:0006749">
    <property type="term" value="P:glutathione metabolic process"/>
    <property type="evidence" value="ECO:0007669"/>
    <property type="project" value="TreeGrafter"/>
</dbReference>
<dbReference type="Gene3D" id="3.40.30.10">
    <property type="entry name" value="Glutaredoxin"/>
    <property type="match status" value="1"/>
</dbReference>
<evidence type="ECO:0000256" key="3">
    <source>
        <dbReference type="ARBA" id="ARBA00038317"/>
    </source>
</evidence>
<feature type="domain" description="GST N-terminal" evidence="6">
    <location>
        <begin position="2"/>
        <end position="79"/>
    </location>
</feature>
<dbReference type="InterPro" id="IPR036249">
    <property type="entry name" value="Thioredoxin-like_sf"/>
</dbReference>
<dbReference type="InterPro" id="IPR040079">
    <property type="entry name" value="Glutathione_S-Trfase"/>
</dbReference>
<reference evidence="8 9" key="2">
    <citation type="submission" date="2018-10" db="EMBL/GenBank/DDBJ databases">
        <authorList>
            <consortium name="Pathogen Informatics"/>
        </authorList>
    </citation>
    <scope>NUCLEOTIDE SEQUENCE [LARGE SCALE GENOMIC DNA]</scope>
</reference>
<protein>
    <recommendedName>
        <fullName evidence="5">Glutathione S-transferase 1</fullName>
        <ecNumber evidence="1">2.5.1.18</ecNumber>
    </recommendedName>
</protein>
<comment type="catalytic activity">
    <reaction evidence="4">
        <text>RX + glutathione = an S-substituted glutathione + a halide anion + H(+)</text>
        <dbReference type="Rhea" id="RHEA:16437"/>
        <dbReference type="ChEBI" id="CHEBI:15378"/>
        <dbReference type="ChEBI" id="CHEBI:16042"/>
        <dbReference type="ChEBI" id="CHEBI:17792"/>
        <dbReference type="ChEBI" id="CHEBI:57925"/>
        <dbReference type="ChEBI" id="CHEBI:90779"/>
        <dbReference type="EC" id="2.5.1.18"/>
    </reaction>
</comment>
<dbReference type="PANTHER" id="PTHR11571">
    <property type="entry name" value="GLUTATHIONE S-TRANSFERASE"/>
    <property type="match status" value="1"/>
</dbReference>
<dbReference type="PROSITE" id="PS50405">
    <property type="entry name" value="GST_CTER"/>
    <property type="match status" value="1"/>
</dbReference>
<dbReference type="SUPFAM" id="SSF47616">
    <property type="entry name" value="GST C-terminal domain-like"/>
    <property type="match status" value="1"/>
</dbReference>
<dbReference type="AlphaFoldDB" id="A0A0N4VNH9"/>
<dbReference type="CDD" id="cd03192">
    <property type="entry name" value="GST_C_Sigma_like"/>
    <property type="match status" value="1"/>
</dbReference>
<dbReference type="GO" id="GO:0004364">
    <property type="term" value="F:glutathione transferase activity"/>
    <property type="evidence" value="ECO:0007669"/>
    <property type="project" value="UniProtKB-EC"/>
</dbReference>
<sequence>MPYYKLTYFNLRELAEGARLILKYSGTDFDDIRLPMDEWEKIKPGMPFRQVPILEVDGVIIPQSTAIYRFLGQQFGRFISLSANSAICQVDFLVGCRSFFSILRTASWPLYNPYKLIYFFKNAYSTEKPHLPLKESAIPARDVYFSGLTTFLKQSGSGYLVGKKLSWADIVIGNHLDGISDFFPNLYEGYPEVKDFVSGILEIPAIKKWIEQRPKTPF</sequence>
<evidence type="ECO:0000256" key="2">
    <source>
        <dbReference type="ARBA" id="ARBA00022679"/>
    </source>
</evidence>
<evidence type="ECO:0000256" key="1">
    <source>
        <dbReference type="ARBA" id="ARBA00012452"/>
    </source>
</evidence>
<dbReference type="SFLD" id="SFLDS00019">
    <property type="entry name" value="Glutathione_Transferase_(cytos"/>
    <property type="match status" value="1"/>
</dbReference>
<evidence type="ECO:0000259" key="6">
    <source>
        <dbReference type="PROSITE" id="PS50404"/>
    </source>
</evidence>
<dbReference type="GO" id="GO:0004602">
    <property type="term" value="F:glutathione peroxidase activity"/>
    <property type="evidence" value="ECO:0007669"/>
    <property type="project" value="UniProtKB-ARBA"/>
</dbReference>
<dbReference type="FunFam" id="3.40.30.10:FF:000035">
    <property type="entry name" value="hematopoietic prostaglandin D synthase"/>
    <property type="match status" value="1"/>
</dbReference>
<dbReference type="PROSITE" id="PS50404">
    <property type="entry name" value="GST_NTER"/>
    <property type="match status" value="1"/>
</dbReference>
<dbReference type="InterPro" id="IPR036282">
    <property type="entry name" value="Glutathione-S-Trfase_C_sf"/>
</dbReference>
<dbReference type="InterPro" id="IPR050213">
    <property type="entry name" value="GST_superfamily"/>
</dbReference>
<name>A0A0N4VNH9_ENTVE</name>
<feature type="domain" description="GST C-terminal" evidence="7">
    <location>
        <begin position="95"/>
        <end position="218"/>
    </location>
</feature>
<dbReference type="WBParaSite" id="EVEC_0001254201-mRNA-1">
    <property type="protein sequence ID" value="EVEC_0001254201-mRNA-1"/>
    <property type="gene ID" value="EVEC_0001254201"/>
</dbReference>
<organism evidence="10">
    <name type="scientific">Enterobius vermicularis</name>
    <name type="common">Human pinworm</name>
    <dbReference type="NCBI Taxonomy" id="51028"/>
    <lineage>
        <taxon>Eukaryota</taxon>
        <taxon>Metazoa</taxon>
        <taxon>Ecdysozoa</taxon>
        <taxon>Nematoda</taxon>
        <taxon>Chromadorea</taxon>
        <taxon>Rhabditida</taxon>
        <taxon>Spirurina</taxon>
        <taxon>Oxyuridomorpha</taxon>
        <taxon>Oxyuroidea</taxon>
        <taxon>Oxyuridae</taxon>
        <taxon>Enterobius</taxon>
    </lineage>
</organism>
<dbReference type="EMBL" id="UXUI01012577">
    <property type="protein sequence ID" value="VDD96974.1"/>
    <property type="molecule type" value="Genomic_DNA"/>
</dbReference>
<dbReference type="Gene3D" id="1.20.1050.10">
    <property type="match status" value="1"/>
</dbReference>
<keyword evidence="9" id="KW-1185">Reference proteome</keyword>
<reference evidence="10" key="1">
    <citation type="submission" date="2017-02" db="UniProtKB">
        <authorList>
            <consortium name="WormBaseParasite"/>
        </authorList>
    </citation>
    <scope>IDENTIFICATION</scope>
</reference>
<comment type="similarity">
    <text evidence="3">Belongs to the GST superfamily. Sigma family.</text>
</comment>
<dbReference type="STRING" id="51028.A0A0N4VNH9"/>
<evidence type="ECO:0000259" key="7">
    <source>
        <dbReference type="PROSITE" id="PS50405"/>
    </source>
</evidence>